<evidence type="ECO:0000256" key="1">
    <source>
        <dbReference type="SAM" id="Phobius"/>
    </source>
</evidence>
<feature type="transmembrane region" description="Helical" evidence="1">
    <location>
        <begin position="79"/>
        <end position="97"/>
    </location>
</feature>
<name>A0A9P6N5H4_9BASI</name>
<proteinExistence type="predicted"/>
<keyword evidence="1" id="KW-0812">Transmembrane</keyword>
<dbReference type="EMBL" id="MU167551">
    <property type="protein sequence ID" value="KAG0139619.1"/>
    <property type="molecule type" value="Genomic_DNA"/>
</dbReference>
<gene>
    <name evidence="2" type="ORF">CROQUDRAFT_437460</name>
</gene>
<keyword evidence="1" id="KW-1133">Transmembrane helix</keyword>
<comment type="caution">
    <text evidence="2">The sequence shown here is derived from an EMBL/GenBank/DDBJ whole genome shotgun (WGS) entry which is preliminary data.</text>
</comment>
<evidence type="ECO:0000313" key="3">
    <source>
        <dbReference type="Proteomes" id="UP000886653"/>
    </source>
</evidence>
<sequence>MPIPGQTLLLSSNMSLNWLDKLYWKFPMQLLSLSSNLHYILSLGQQVWIGPWVRELLTQYQPYCIRCDLLFLLKYKYHFYFYFLVFFPGTLSCLYVLSYKTLFHCICFIQALFIQISFI</sequence>
<dbReference type="AlphaFoldDB" id="A0A9P6N5H4"/>
<evidence type="ECO:0000313" key="2">
    <source>
        <dbReference type="EMBL" id="KAG0139619.1"/>
    </source>
</evidence>
<protein>
    <submittedName>
        <fullName evidence="2">Uncharacterized protein</fullName>
    </submittedName>
</protein>
<dbReference type="Proteomes" id="UP000886653">
    <property type="component" value="Unassembled WGS sequence"/>
</dbReference>
<keyword evidence="3" id="KW-1185">Reference proteome</keyword>
<keyword evidence="1" id="KW-0472">Membrane</keyword>
<organism evidence="2 3">
    <name type="scientific">Cronartium quercuum f. sp. fusiforme G11</name>
    <dbReference type="NCBI Taxonomy" id="708437"/>
    <lineage>
        <taxon>Eukaryota</taxon>
        <taxon>Fungi</taxon>
        <taxon>Dikarya</taxon>
        <taxon>Basidiomycota</taxon>
        <taxon>Pucciniomycotina</taxon>
        <taxon>Pucciniomycetes</taxon>
        <taxon>Pucciniales</taxon>
        <taxon>Coleosporiaceae</taxon>
        <taxon>Cronartium</taxon>
    </lineage>
</organism>
<accession>A0A9P6N5H4</accession>
<reference evidence="2" key="1">
    <citation type="submission" date="2013-11" db="EMBL/GenBank/DDBJ databases">
        <title>Genome sequence of the fusiform rust pathogen reveals effectors for host alternation and coevolution with pine.</title>
        <authorList>
            <consortium name="DOE Joint Genome Institute"/>
            <person name="Smith K."/>
            <person name="Pendleton A."/>
            <person name="Kubisiak T."/>
            <person name="Anderson C."/>
            <person name="Salamov A."/>
            <person name="Aerts A."/>
            <person name="Riley R."/>
            <person name="Clum A."/>
            <person name="Lindquist E."/>
            <person name="Ence D."/>
            <person name="Campbell M."/>
            <person name="Kronenberg Z."/>
            <person name="Feau N."/>
            <person name="Dhillon B."/>
            <person name="Hamelin R."/>
            <person name="Burleigh J."/>
            <person name="Smith J."/>
            <person name="Yandell M."/>
            <person name="Nelson C."/>
            <person name="Grigoriev I."/>
            <person name="Davis J."/>
        </authorList>
    </citation>
    <scope>NUCLEOTIDE SEQUENCE</scope>
    <source>
        <strain evidence="2">G11</strain>
    </source>
</reference>